<dbReference type="AlphaFoldDB" id="A0A132A4E2"/>
<dbReference type="GO" id="GO:0005763">
    <property type="term" value="C:mitochondrial small ribosomal subunit"/>
    <property type="evidence" value="ECO:0007669"/>
    <property type="project" value="TreeGrafter"/>
</dbReference>
<gene>
    <name evidence="1" type="ORF">QR98_0037310</name>
</gene>
<dbReference type="Proteomes" id="UP000616769">
    <property type="component" value="Unassembled WGS sequence"/>
</dbReference>
<dbReference type="VEuPathDB" id="VectorBase:SSCA000789"/>
<comment type="caution">
    <text evidence="1">The sequence shown here is derived from an EMBL/GenBank/DDBJ whole genome shotgun (WGS) entry which is preliminary data.</text>
</comment>
<keyword evidence="1" id="KW-0687">Ribonucleoprotein</keyword>
<sequence length="146" mass="16742">MNKLFSHRIVNFQTVLRNIISDSYSLKNFSTSSRLFDKKLPIKSLTFASLFRDSPICQLGLPENKILVGEIVNVVDNDVYIDFGFKFLSICKLPKNQMKNYIKGARIKLKLNDLELSDRFLGSNQDMTLLEADATLIRLHRSPNKS</sequence>
<dbReference type="PANTHER" id="PTHR13447:SF2">
    <property type="entry name" value="SMALL RIBOSOMAL SUBUNIT PROTEIN BS1M"/>
    <property type="match status" value="1"/>
</dbReference>
<dbReference type="OrthoDB" id="6020229at2759"/>
<keyword evidence="1" id="KW-0689">Ribosomal protein</keyword>
<dbReference type="EMBL" id="JXLN01010169">
    <property type="protein sequence ID" value="KPM05270.1"/>
    <property type="molecule type" value="Genomic_DNA"/>
</dbReference>
<dbReference type="InterPro" id="IPR019375">
    <property type="entry name" value="Ribosomal_bS1m"/>
</dbReference>
<protein>
    <submittedName>
        <fullName evidence="1">28S ribosomal protein S28, mitochondrial-like protein</fullName>
    </submittedName>
</protein>
<proteinExistence type="predicted"/>
<accession>A0A132A4E2</accession>
<dbReference type="PANTHER" id="PTHR13447">
    <property type="entry name" value="MITOCHONDRIAL 28S RIBOSOMAL PROTEIN S28"/>
    <property type="match status" value="1"/>
</dbReference>
<reference evidence="1 2" key="1">
    <citation type="journal article" date="2015" name="Parasit. Vectors">
        <title>Draft genome of the scabies mite.</title>
        <authorList>
            <person name="Rider S.D.Jr."/>
            <person name="Morgan M.S."/>
            <person name="Arlian L.G."/>
        </authorList>
    </citation>
    <scope>NUCLEOTIDE SEQUENCE [LARGE SCALE GENOMIC DNA]</scope>
    <source>
        <strain evidence="1">Arlian Lab</strain>
    </source>
</reference>
<organism evidence="1 2">
    <name type="scientific">Sarcoptes scabiei</name>
    <name type="common">Itch mite</name>
    <name type="synonym">Acarus scabiei</name>
    <dbReference type="NCBI Taxonomy" id="52283"/>
    <lineage>
        <taxon>Eukaryota</taxon>
        <taxon>Metazoa</taxon>
        <taxon>Ecdysozoa</taxon>
        <taxon>Arthropoda</taxon>
        <taxon>Chelicerata</taxon>
        <taxon>Arachnida</taxon>
        <taxon>Acari</taxon>
        <taxon>Acariformes</taxon>
        <taxon>Sarcoptiformes</taxon>
        <taxon>Astigmata</taxon>
        <taxon>Psoroptidia</taxon>
        <taxon>Sarcoptoidea</taxon>
        <taxon>Sarcoptidae</taxon>
        <taxon>Sarcoptinae</taxon>
        <taxon>Sarcoptes</taxon>
    </lineage>
</organism>
<dbReference type="Pfam" id="PF10246">
    <property type="entry name" value="MRP-S35"/>
    <property type="match status" value="1"/>
</dbReference>
<name>A0A132A4E2_SARSC</name>
<evidence type="ECO:0000313" key="2">
    <source>
        <dbReference type="Proteomes" id="UP000616769"/>
    </source>
</evidence>
<evidence type="ECO:0000313" key="1">
    <source>
        <dbReference type="EMBL" id="KPM05270.1"/>
    </source>
</evidence>